<reference evidence="2 3" key="1">
    <citation type="submission" date="2014-04" db="EMBL/GenBank/DDBJ databases">
        <authorList>
            <consortium name="DOE Joint Genome Institute"/>
            <person name="Kuo A."/>
            <person name="Zuccaro A."/>
            <person name="Kohler A."/>
            <person name="Nagy L.G."/>
            <person name="Floudas D."/>
            <person name="Copeland A."/>
            <person name="Barry K.W."/>
            <person name="Cichocki N."/>
            <person name="Veneault-Fourrey C."/>
            <person name="LaButti K."/>
            <person name="Lindquist E.A."/>
            <person name="Lipzen A."/>
            <person name="Lundell T."/>
            <person name="Morin E."/>
            <person name="Murat C."/>
            <person name="Sun H."/>
            <person name="Tunlid A."/>
            <person name="Henrissat B."/>
            <person name="Grigoriev I.V."/>
            <person name="Hibbett D.S."/>
            <person name="Martin F."/>
            <person name="Nordberg H.P."/>
            <person name="Cantor M.N."/>
            <person name="Hua S.X."/>
        </authorList>
    </citation>
    <scope>NUCLEOTIDE SEQUENCE [LARGE SCALE GENOMIC DNA]</scope>
    <source>
        <strain evidence="2 3">MAFF 305830</strain>
    </source>
</reference>
<dbReference type="AlphaFoldDB" id="A0A0C2X1J8"/>
<dbReference type="HOGENOM" id="CLU_2723795_0_0_1"/>
<evidence type="ECO:0000313" key="3">
    <source>
        <dbReference type="Proteomes" id="UP000054097"/>
    </source>
</evidence>
<feature type="region of interest" description="Disordered" evidence="1">
    <location>
        <begin position="1"/>
        <end position="22"/>
    </location>
</feature>
<keyword evidence="3" id="KW-1185">Reference proteome</keyword>
<dbReference type="EMBL" id="KN824280">
    <property type="protein sequence ID" value="KIM32123.1"/>
    <property type="molecule type" value="Genomic_DNA"/>
</dbReference>
<dbReference type="Proteomes" id="UP000054097">
    <property type="component" value="Unassembled WGS sequence"/>
</dbReference>
<gene>
    <name evidence="2" type="ORF">M408DRAFT_20468</name>
</gene>
<accession>A0A0C2X1J8</accession>
<protein>
    <submittedName>
        <fullName evidence="2">Uncharacterized protein</fullName>
    </submittedName>
</protein>
<proteinExistence type="predicted"/>
<name>A0A0C2X1J8_SERVB</name>
<evidence type="ECO:0000313" key="2">
    <source>
        <dbReference type="EMBL" id="KIM32123.1"/>
    </source>
</evidence>
<organism evidence="2 3">
    <name type="scientific">Serendipita vermifera MAFF 305830</name>
    <dbReference type="NCBI Taxonomy" id="933852"/>
    <lineage>
        <taxon>Eukaryota</taxon>
        <taxon>Fungi</taxon>
        <taxon>Dikarya</taxon>
        <taxon>Basidiomycota</taxon>
        <taxon>Agaricomycotina</taxon>
        <taxon>Agaricomycetes</taxon>
        <taxon>Sebacinales</taxon>
        <taxon>Serendipitaceae</taxon>
        <taxon>Serendipita</taxon>
    </lineage>
</organism>
<evidence type="ECO:0000256" key="1">
    <source>
        <dbReference type="SAM" id="MobiDB-lite"/>
    </source>
</evidence>
<reference evidence="3" key="2">
    <citation type="submission" date="2015-01" db="EMBL/GenBank/DDBJ databases">
        <title>Evolutionary Origins and Diversification of the Mycorrhizal Mutualists.</title>
        <authorList>
            <consortium name="DOE Joint Genome Institute"/>
            <consortium name="Mycorrhizal Genomics Consortium"/>
            <person name="Kohler A."/>
            <person name="Kuo A."/>
            <person name="Nagy L.G."/>
            <person name="Floudas D."/>
            <person name="Copeland A."/>
            <person name="Barry K.W."/>
            <person name="Cichocki N."/>
            <person name="Veneault-Fourrey C."/>
            <person name="LaButti K."/>
            <person name="Lindquist E.A."/>
            <person name="Lipzen A."/>
            <person name="Lundell T."/>
            <person name="Morin E."/>
            <person name="Murat C."/>
            <person name="Riley R."/>
            <person name="Ohm R."/>
            <person name="Sun H."/>
            <person name="Tunlid A."/>
            <person name="Henrissat B."/>
            <person name="Grigoriev I.V."/>
            <person name="Hibbett D.S."/>
            <person name="Martin F."/>
        </authorList>
    </citation>
    <scope>NUCLEOTIDE SEQUENCE [LARGE SCALE GENOMIC DNA]</scope>
    <source>
        <strain evidence="3">MAFF 305830</strain>
    </source>
</reference>
<sequence length="72" mass="7525">MNNPPNGPNAGTTQNIHAAPPQAHHAPLIVAGGQIHAHANGHRCNGASRLFSRPEAEHVDGVFSGFNISRDS</sequence>